<protein>
    <recommendedName>
        <fullName evidence="10">tRNA-specific 2-thiouridylase MnmA</fullName>
        <ecNumber evidence="10">2.8.1.13</ecNumber>
    </recommendedName>
</protein>
<keyword evidence="7 10" id="KW-0694">RNA-binding</keyword>
<feature type="binding site" evidence="10">
    <location>
        <position position="113"/>
    </location>
    <ligand>
        <name>ATP</name>
        <dbReference type="ChEBI" id="CHEBI:30616"/>
    </ligand>
</feature>
<evidence type="ECO:0000256" key="7">
    <source>
        <dbReference type="ARBA" id="ARBA00022884"/>
    </source>
</evidence>
<dbReference type="InterPro" id="IPR004506">
    <property type="entry name" value="MnmA-like"/>
</dbReference>
<keyword evidence="4 10" id="KW-0819">tRNA processing</keyword>
<evidence type="ECO:0000256" key="1">
    <source>
        <dbReference type="ARBA" id="ARBA00022490"/>
    </source>
</evidence>
<feature type="domain" description="tRNA-specific 2-thiouridylase MnmA-like central" evidence="12">
    <location>
        <begin position="193"/>
        <end position="255"/>
    </location>
</feature>
<dbReference type="InterPro" id="IPR046884">
    <property type="entry name" value="MnmA-like_central"/>
</dbReference>
<evidence type="ECO:0000256" key="5">
    <source>
        <dbReference type="ARBA" id="ARBA00022741"/>
    </source>
</evidence>
<keyword evidence="2 10" id="KW-0820">tRNA-binding</keyword>
<dbReference type="CDD" id="cd01998">
    <property type="entry name" value="MnmA_TRMU-like"/>
    <property type="match status" value="1"/>
</dbReference>
<feature type="domain" description="tRNA-specific 2-thiouridylase MnmA-like C-terminal" evidence="11">
    <location>
        <begin position="262"/>
        <end position="336"/>
    </location>
</feature>
<dbReference type="GO" id="GO:0005524">
    <property type="term" value="F:ATP binding"/>
    <property type="evidence" value="ECO:0007669"/>
    <property type="project" value="UniProtKB-KW"/>
</dbReference>
<evidence type="ECO:0000259" key="12">
    <source>
        <dbReference type="Pfam" id="PF20259"/>
    </source>
</evidence>
<evidence type="ECO:0000259" key="11">
    <source>
        <dbReference type="Pfam" id="PF20258"/>
    </source>
</evidence>
<keyword evidence="8" id="KW-1015">Disulfide bond</keyword>
<feature type="site" description="Interaction with tRNA" evidence="10">
    <location>
        <position position="320"/>
    </location>
</feature>
<dbReference type="InterPro" id="IPR046885">
    <property type="entry name" value="MnmA-like_C"/>
</dbReference>
<evidence type="ECO:0000256" key="9">
    <source>
        <dbReference type="ARBA" id="ARBA00051542"/>
    </source>
</evidence>
<dbReference type="Gene3D" id="3.40.50.620">
    <property type="entry name" value="HUPs"/>
    <property type="match status" value="1"/>
</dbReference>
<evidence type="ECO:0000256" key="3">
    <source>
        <dbReference type="ARBA" id="ARBA00022679"/>
    </source>
</evidence>
<dbReference type="EC" id="2.8.1.13" evidence="10"/>
<gene>
    <name evidence="10 13" type="primary">mnmA</name>
    <name evidence="13" type="ORF">ENV70_05160</name>
</gene>
<dbReference type="GO" id="GO:0103016">
    <property type="term" value="F:tRNA-uridine 2-sulfurtransferase activity"/>
    <property type="evidence" value="ECO:0007669"/>
    <property type="project" value="UniProtKB-EC"/>
</dbReference>
<feature type="binding site" evidence="10">
    <location>
        <begin position="6"/>
        <end position="13"/>
    </location>
    <ligand>
        <name>ATP</name>
        <dbReference type="ChEBI" id="CHEBI:30616"/>
    </ligand>
</feature>
<feature type="active site" description="Nucleophile" evidence="10">
    <location>
        <position position="89"/>
    </location>
</feature>
<reference evidence="13" key="1">
    <citation type="journal article" date="2020" name="mSystems">
        <title>Genome- and Community-Level Interaction Insights into Carbon Utilization and Element Cycling Functions of Hydrothermarchaeota in Hydrothermal Sediment.</title>
        <authorList>
            <person name="Zhou Z."/>
            <person name="Liu Y."/>
            <person name="Xu W."/>
            <person name="Pan J."/>
            <person name="Luo Z.H."/>
            <person name="Li M."/>
        </authorList>
    </citation>
    <scope>NUCLEOTIDE SEQUENCE [LARGE SCALE GENOMIC DNA]</scope>
    <source>
        <strain evidence="13">SpSt-783</strain>
    </source>
</reference>
<dbReference type="NCBIfam" id="TIGR00420">
    <property type="entry name" value="trmU"/>
    <property type="match status" value="1"/>
</dbReference>
<evidence type="ECO:0000256" key="4">
    <source>
        <dbReference type="ARBA" id="ARBA00022694"/>
    </source>
</evidence>
<comment type="subcellular location">
    <subcellularLocation>
        <location evidence="10">Cytoplasm</location>
    </subcellularLocation>
</comment>
<feature type="active site" description="Cysteine persulfide intermediate" evidence="10">
    <location>
        <position position="184"/>
    </location>
</feature>
<dbReference type="FunFam" id="2.40.30.10:FF:000023">
    <property type="entry name" value="tRNA-specific 2-thiouridylase MnmA"/>
    <property type="match status" value="1"/>
</dbReference>
<accession>A0A7C6EH77</accession>
<keyword evidence="6 10" id="KW-0067">ATP-binding</keyword>
<dbReference type="InterPro" id="IPR014729">
    <property type="entry name" value="Rossmann-like_a/b/a_fold"/>
</dbReference>
<sequence length="341" mass="39168">MKVLVALSGGVDSSTTAAILKKQGYEIAGATMLFRGVGNEDIEYARSACEILRIRFYLFDFTDYYQKMVIENFVGEYQAGRTPNPCVICNKLIKFGLFLERALDMNFDLIATGHYARIEKRENFYLLKRGKEKNEQSYFLYRLNQRQLSKMVLPLGAYTKEEVRKIAREFKLPTAQRKKSQDVCFLPDMDYTTYLKNIIQEKTGPIFDKDGKKIGEHKGIFHYTLGQRKGIGISDKEPYYVIKIDPLNNAIYVGKKRDVYKKSFIAEDLNFIIPIDFDKPIKVLAKTRYVSPLSYALVYLEDNRARVCFEKPQWAITPGQSVVFYDGDTVLGGGIISEVID</sequence>
<comment type="caution">
    <text evidence="13">The sequence shown here is derived from an EMBL/GenBank/DDBJ whole genome shotgun (WGS) entry which is preliminary data.</text>
</comment>
<dbReference type="FunFam" id="2.30.30.280:FF:000001">
    <property type="entry name" value="tRNA-specific 2-thiouridylase MnmA"/>
    <property type="match status" value="1"/>
</dbReference>
<evidence type="ECO:0000256" key="8">
    <source>
        <dbReference type="ARBA" id="ARBA00023157"/>
    </source>
</evidence>
<dbReference type="InterPro" id="IPR023382">
    <property type="entry name" value="MnmA-like_central_sf"/>
</dbReference>
<feature type="site" description="Interaction with tRNA" evidence="10">
    <location>
        <position position="114"/>
    </location>
</feature>
<dbReference type="Pfam" id="PF20258">
    <property type="entry name" value="tRNA_Me_trans_C"/>
    <property type="match status" value="1"/>
</dbReference>
<evidence type="ECO:0000256" key="2">
    <source>
        <dbReference type="ARBA" id="ARBA00022555"/>
    </source>
</evidence>
<dbReference type="GO" id="GO:0000049">
    <property type="term" value="F:tRNA binding"/>
    <property type="evidence" value="ECO:0007669"/>
    <property type="project" value="UniProtKB-KW"/>
</dbReference>
<feature type="binding site" evidence="10">
    <location>
        <position position="32"/>
    </location>
    <ligand>
        <name>ATP</name>
        <dbReference type="ChEBI" id="CHEBI:30616"/>
    </ligand>
</feature>
<keyword evidence="1 10" id="KW-0963">Cytoplasm</keyword>
<comment type="caution">
    <text evidence="10">Lacks conserved residue(s) required for the propagation of feature annotation.</text>
</comment>
<keyword evidence="5 10" id="KW-0547">Nucleotide-binding</keyword>
<dbReference type="AlphaFoldDB" id="A0A7C6EH77"/>
<name>A0A7C6EH77_UNCW3</name>
<dbReference type="HAMAP" id="MF_00144">
    <property type="entry name" value="tRNA_thiouridyl_MnmA"/>
    <property type="match status" value="1"/>
</dbReference>
<proteinExistence type="inferred from homology"/>
<dbReference type="GO" id="GO:0005737">
    <property type="term" value="C:cytoplasm"/>
    <property type="evidence" value="ECO:0007669"/>
    <property type="project" value="UniProtKB-SubCell"/>
</dbReference>
<dbReference type="PANTHER" id="PTHR11933">
    <property type="entry name" value="TRNA 5-METHYLAMINOMETHYL-2-THIOURIDYLATE -METHYLTRANSFERASE"/>
    <property type="match status" value="1"/>
</dbReference>
<dbReference type="GO" id="GO:0002143">
    <property type="term" value="P:tRNA wobble position uridine thiolation"/>
    <property type="evidence" value="ECO:0007669"/>
    <property type="project" value="TreeGrafter"/>
</dbReference>
<dbReference type="EMBL" id="DTHJ01000110">
    <property type="protein sequence ID" value="HHS62983.1"/>
    <property type="molecule type" value="Genomic_DNA"/>
</dbReference>
<dbReference type="PANTHER" id="PTHR11933:SF5">
    <property type="entry name" value="MITOCHONDRIAL TRNA-SPECIFIC 2-THIOURIDYLASE 1"/>
    <property type="match status" value="1"/>
</dbReference>
<evidence type="ECO:0000256" key="10">
    <source>
        <dbReference type="HAMAP-Rule" id="MF_00144"/>
    </source>
</evidence>
<feature type="region of interest" description="Interaction with tRNA" evidence="10">
    <location>
        <begin position="288"/>
        <end position="289"/>
    </location>
</feature>
<comment type="catalytic activity">
    <reaction evidence="9 10">
        <text>S-sulfanyl-L-cysteinyl-[protein] + uridine(34) in tRNA + AH2 + ATP = 2-thiouridine(34) in tRNA + L-cysteinyl-[protein] + A + AMP + diphosphate + H(+)</text>
        <dbReference type="Rhea" id="RHEA:47032"/>
        <dbReference type="Rhea" id="RHEA-COMP:10131"/>
        <dbReference type="Rhea" id="RHEA-COMP:11726"/>
        <dbReference type="Rhea" id="RHEA-COMP:11727"/>
        <dbReference type="Rhea" id="RHEA-COMP:11728"/>
        <dbReference type="ChEBI" id="CHEBI:13193"/>
        <dbReference type="ChEBI" id="CHEBI:15378"/>
        <dbReference type="ChEBI" id="CHEBI:17499"/>
        <dbReference type="ChEBI" id="CHEBI:29950"/>
        <dbReference type="ChEBI" id="CHEBI:30616"/>
        <dbReference type="ChEBI" id="CHEBI:33019"/>
        <dbReference type="ChEBI" id="CHEBI:61963"/>
        <dbReference type="ChEBI" id="CHEBI:65315"/>
        <dbReference type="ChEBI" id="CHEBI:87170"/>
        <dbReference type="ChEBI" id="CHEBI:456215"/>
        <dbReference type="EC" id="2.8.1.13"/>
    </reaction>
</comment>
<dbReference type="Gene3D" id="2.40.30.10">
    <property type="entry name" value="Translation factors"/>
    <property type="match status" value="1"/>
</dbReference>
<keyword evidence="3 10" id="KW-0808">Transferase</keyword>
<evidence type="ECO:0000313" key="13">
    <source>
        <dbReference type="EMBL" id="HHS62983.1"/>
    </source>
</evidence>
<comment type="function">
    <text evidence="10">Catalyzes the 2-thiolation of uridine at the wobble position (U34) of tRNA, leading to the formation of s(2)U34.</text>
</comment>
<evidence type="ECO:0000256" key="6">
    <source>
        <dbReference type="ARBA" id="ARBA00022840"/>
    </source>
</evidence>
<dbReference type="Pfam" id="PF03054">
    <property type="entry name" value="tRNA_Me_trans"/>
    <property type="match status" value="1"/>
</dbReference>
<dbReference type="NCBIfam" id="NF001138">
    <property type="entry name" value="PRK00143.1"/>
    <property type="match status" value="1"/>
</dbReference>
<dbReference type="SUPFAM" id="SSF52402">
    <property type="entry name" value="Adenine nucleotide alpha hydrolases-like"/>
    <property type="match status" value="1"/>
</dbReference>
<organism evidence="13">
    <name type="scientific">candidate division WOR-3 bacterium</name>
    <dbReference type="NCBI Taxonomy" id="2052148"/>
    <lineage>
        <taxon>Bacteria</taxon>
        <taxon>Bacteria division WOR-3</taxon>
    </lineage>
</organism>
<dbReference type="Gene3D" id="2.30.30.280">
    <property type="entry name" value="Adenine nucleotide alpha hydrolases-like domains"/>
    <property type="match status" value="1"/>
</dbReference>
<comment type="similarity">
    <text evidence="10">Belongs to the MnmA/TRMU family.</text>
</comment>
<dbReference type="Pfam" id="PF20259">
    <property type="entry name" value="tRNA_Me_trans_M"/>
    <property type="match status" value="1"/>
</dbReference>